<dbReference type="InterPro" id="IPR018698">
    <property type="entry name" value="VWA-like_dom"/>
</dbReference>
<dbReference type="eggNOG" id="COG3864">
    <property type="taxonomic scope" value="Bacteria"/>
</dbReference>
<accession>B1I407</accession>
<dbReference type="HOGENOM" id="CLU_038906_1_0_9"/>
<keyword evidence="5" id="KW-1185">Reference proteome</keyword>
<dbReference type="PANTHER" id="PTHR38730:SF1">
    <property type="entry name" value="SLL7028 PROTEIN"/>
    <property type="match status" value="1"/>
</dbReference>
<dbReference type="AlphaFoldDB" id="B1I407"/>
<evidence type="ECO:0000313" key="4">
    <source>
        <dbReference type="EMBL" id="ACA59771.1"/>
    </source>
</evidence>
<name>B1I407_DESAP</name>
<dbReference type="InterPro" id="IPR025154">
    <property type="entry name" value="Put_metallopeptidase_dom"/>
</dbReference>
<organism evidence="4 5">
    <name type="scientific">Desulforudis audaxviator (strain MP104C)</name>
    <dbReference type="NCBI Taxonomy" id="477974"/>
    <lineage>
        <taxon>Bacteria</taxon>
        <taxon>Bacillati</taxon>
        <taxon>Bacillota</taxon>
        <taxon>Clostridia</taxon>
        <taxon>Thermoanaerobacterales</taxon>
        <taxon>Candidatus Desulforudaceae</taxon>
        <taxon>Candidatus Desulforudis</taxon>
    </lineage>
</organism>
<sequence length="415" mass="46844">MDDTQAMRRELDDLKALLFLKTPYLALLLSKMRIAVSHAVRTVLATPNGETIVNPDFWGKLRNREEKTFVLVHEALHLAFRHPWTVQGRDRALFNVAADVVVNEMLFRHGYHEAAGNPVTAPMVREMLWARNVPITVEELRRASSDEIYRLLVSARAQDTAEQMLNDAPRDLNPEESEPPDTEKEIVQEGSQGPGEDPEEYWRATVVEAVVVAQAAGTSPGELQRVVEESLKPRVNWRSQLKNGLRDAVGRTVVCTWERPSRRYATFPGIKRLGVQTVWALVDCSGSITERALAQFVAEVWALSRVFRCELRVLPWDAAAYPEIRVYTPGQVQARVVSGLWGGGGTLLAPALRRLQRRMRAQDVVVIISDGHIGDLENAETLRLYRMVSRKAAGLIFLTSDRYPDLPHTRVIDFR</sequence>
<dbReference type="Proteomes" id="UP000008544">
    <property type="component" value="Chromosome"/>
</dbReference>
<reference evidence="5" key="1">
    <citation type="submission" date="2007-10" db="EMBL/GenBank/DDBJ databases">
        <title>Complete sequence of chromosome of Desulforudis audaxviator MP104C.</title>
        <authorList>
            <person name="Copeland A."/>
            <person name="Lucas S."/>
            <person name="Lapidus A."/>
            <person name="Barry K."/>
            <person name="Glavina del Rio T."/>
            <person name="Dalin E."/>
            <person name="Tice H."/>
            <person name="Bruce D."/>
            <person name="Pitluck S."/>
            <person name="Lowry S.R."/>
            <person name="Larimer F."/>
            <person name="Land M.L."/>
            <person name="Hauser L."/>
            <person name="Kyrpides N."/>
            <person name="Ivanova N.N."/>
            <person name="Richardson P."/>
        </authorList>
    </citation>
    <scope>NUCLEOTIDE SEQUENCE [LARGE SCALE GENOMIC DNA]</scope>
    <source>
        <strain evidence="5">MP104C</strain>
    </source>
</reference>
<dbReference type="Pfam" id="PF13203">
    <property type="entry name" value="DUF2201_N"/>
    <property type="match status" value="1"/>
</dbReference>
<dbReference type="RefSeq" id="WP_012302356.1">
    <property type="nucleotide sequence ID" value="NC_010424.1"/>
</dbReference>
<evidence type="ECO:0000256" key="1">
    <source>
        <dbReference type="SAM" id="MobiDB-lite"/>
    </source>
</evidence>
<dbReference type="Pfam" id="PF09967">
    <property type="entry name" value="DUF2201"/>
    <property type="match status" value="1"/>
</dbReference>
<evidence type="ECO:0000313" key="5">
    <source>
        <dbReference type="Proteomes" id="UP000008544"/>
    </source>
</evidence>
<dbReference type="InterPro" id="IPR036465">
    <property type="entry name" value="vWFA_dom_sf"/>
</dbReference>
<evidence type="ECO:0008006" key="6">
    <source>
        <dbReference type="Google" id="ProtNLM"/>
    </source>
</evidence>
<protein>
    <recommendedName>
        <fullName evidence="6">Metallopeptidase domain-containing protein</fullName>
    </recommendedName>
</protein>
<reference evidence="4 5" key="2">
    <citation type="journal article" date="2008" name="Science">
        <title>Environmental genomics reveals a single-species ecosystem deep within Earth.</title>
        <authorList>
            <person name="Chivian D."/>
            <person name="Brodie E.L."/>
            <person name="Alm E.J."/>
            <person name="Culley D.E."/>
            <person name="Dehal P.S."/>
            <person name="Desantis T.Z."/>
            <person name="Gihring T.M."/>
            <person name="Lapidus A."/>
            <person name="Lin L.H."/>
            <person name="Lowry S.R."/>
            <person name="Moser D.P."/>
            <person name="Richardson P.M."/>
            <person name="Southam G."/>
            <person name="Wanger G."/>
            <person name="Pratt L.M."/>
            <person name="Andersen G.L."/>
            <person name="Hazen T.C."/>
            <person name="Brockman F.J."/>
            <person name="Arkin A.P."/>
            <person name="Onstott T.C."/>
        </authorList>
    </citation>
    <scope>NUCLEOTIDE SEQUENCE [LARGE SCALE GENOMIC DNA]</scope>
    <source>
        <strain evidence="4 5">MP104C</strain>
    </source>
</reference>
<dbReference type="EMBL" id="CP000860">
    <property type="protein sequence ID" value="ACA59771.1"/>
    <property type="molecule type" value="Genomic_DNA"/>
</dbReference>
<dbReference type="OrthoDB" id="9809307at2"/>
<proteinExistence type="predicted"/>
<gene>
    <name evidence="4" type="ordered locus">Daud_1260</name>
</gene>
<dbReference type="STRING" id="477974.Daud_1260"/>
<dbReference type="PANTHER" id="PTHR38730">
    <property type="entry name" value="SLL7028 PROTEIN"/>
    <property type="match status" value="1"/>
</dbReference>
<evidence type="ECO:0000259" key="3">
    <source>
        <dbReference type="Pfam" id="PF13203"/>
    </source>
</evidence>
<feature type="region of interest" description="Disordered" evidence="1">
    <location>
        <begin position="165"/>
        <end position="198"/>
    </location>
</feature>
<feature type="domain" description="Putative metallopeptidase" evidence="3">
    <location>
        <begin position="11"/>
        <end position="265"/>
    </location>
</feature>
<dbReference type="SUPFAM" id="SSF53300">
    <property type="entry name" value="vWA-like"/>
    <property type="match status" value="1"/>
</dbReference>
<evidence type="ECO:0000259" key="2">
    <source>
        <dbReference type="Pfam" id="PF09967"/>
    </source>
</evidence>
<feature type="domain" description="VWA-like" evidence="2">
    <location>
        <begin position="281"/>
        <end position="365"/>
    </location>
</feature>
<dbReference type="KEGG" id="dau:Daud_1260"/>